<feature type="transmembrane region" description="Helical" evidence="1">
    <location>
        <begin position="106"/>
        <end position="126"/>
    </location>
</feature>
<evidence type="ECO:0000313" key="2">
    <source>
        <dbReference type="EMBL" id="AFN74344.1"/>
    </source>
</evidence>
<dbReference type="Pfam" id="PF05573">
    <property type="entry name" value="NosL"/>
    <property type="match status" value="1"/>
</dbReference>
<dbReference type="PANTHER" id="PTHR41247:SF1">
    <property type="entry name" value="HTH-TYPE TRANSCRIPTIONAL REPRESSOR YCNK"/>
    <property type="match status" value="1"/>
</dbReference>
<dbReference type="PANTHER" id="PTHR41247">
    <property type="entry name" value="HTH-TYPE TRANSCRIPTIONAL REPRESSOR YCNK"/>
    <property type="match status" value="1"/>
</dbReference>
<dbReference type="AlphaFoldDB" id="I6ZQJ4"/>
<keyword evidence="1" id="KW-1133">Transmembrane helix</keyword>
<protein>
    <submittedName>
        <fullName evidence="2">Nitrous-oxide reductase accessory protein NosL</fullName>
    </submittedName>
</protein>
<feature type="transmembrane region" description="Helical" evidence="1">
    <location>
        <begin position="168"/>
        <end position="186"/>
    </location>
</feature>
<sequence>MLSKKSLLIVLFSSLLLLGTYFVPIWKIDLNAPQYPEGIGLRIWLNKITGVHEFDLDNINKLNHYIGMKTIEPDSIPELKIMPYIIAFFVIFGLTVFLLKRKRLIYVWCFLMIVILTIGLYDYYVWEYDYGHNLNPNAPIKVPGMTYQPPLLGTKQLLNMRTTSLPDIGSYLIGISLIGMVGVLIYEKKKKIKLLSVASLLLIAIGCSKSPQPIKYGAADCDYCNMTVTDPKFGSEMVTDKGKILFFDSIECLAAYELTNNPEAYSLWVSDYTNPGELMPADKAIFLLSDGIKSPMALGLAAFPDRNKSENARKTYNGKIISWEDVKKYVKREWNL</sequence>
<dbReference type="STRING" id="1191523.MROS_1105"/>
<dbReference type="HOGENOM" id="CLU_815929_0_0_10"/>
<name>I6ZQJ4_MELRP</name>
<dbReference type="RefSeq" id="WP_014855780.1">
    <property type="nucleotide sequence ID" value="NC_018178.1"/>
</dbReference>
<proteinExistence type="predicted"/>
<dbReference type="EMBL" id="CP003557">
    <property type="protein sequence ID" value="AFN74344.1"/>
    <property type="molecule type" value="Genomic_DNA"/>
</dbReference>
<dbReference type="InterPro" id="IPR008719">
    <property type="entry name" value="N2O_reductase_NosL"/>
</dbReference>
<feature type="transmembrane region" description="Helical" evidence="1">
    <location>
        <begin position="81"/>
        <end position="99"/>
    </location>
</feature>
<dbReference type="OrthoDB" id="9809859at2"/>
<dbReference type="PATRIC" id="fig|1191523.3.peg.1169"/>
<evidence type="ECO:0000313" key="3">
    <source>
        <dbReference type="Proteomes" id="UP000009011"/>
    </source>
</evidence>
<reference evidence="2 3" key="1">
    <citation type="journal article" date="2013" name="PLoS ONE">
        <title>Genomic analysis of Melioribacter roseus, facultatively anaerobic organotrophic bacterium representing a novel deep lineage within Bacteriodetes/Chlorobi group.</title>
        <authorList>
            <person name="Kadnikov V.V."/>
            <person name="Mardanov A.V."/>
            <person name="Podosokorskaya O.A."/>
            <person name="Gavrilov S.N."/>
            <person name="Kublanov I.V."/>
            <person name="Beletsky A.V."/>
            <person name="Bonch-Osmolovskaya E.A."/>
            <person name="Ravin N.V."/>
        </authorList>
    </citation>
    <scope>NUCLEOTIDE SEQUENCE [LARGE SCALE GENOMIC DNA]</scope>
    <source>
        <strain evidence="3">JCM 17771 / P3M-2</strain>
    </source>
</reference>
<keyword evidence="1" id="KW-0812">Transmembrane</keyword>
<keyword evidence="1" id="KW-0472">Membrane</keyword>
<organism evidence="2 3">
    <name type="scientific">Melioribacter roseus (strain DSM 23840 / JCM 17771 / VKM B-2668 / P3M-2)</name>
    <dbReference type="NCBI Taxonomy" id="1191523"/>
    <lineage>
        <taxon>Bacteria</taxon>
        <taxon>Pseudomonadati</taxon>
        <taxon>Ignavibacteriota</taxon>
        <taxon>Ignavibacteria</taxon>
        <taxon>Ignavibacteriales</taxon>
        <taxon>Melioribacteraceae</taxon>
        <taxon>Melioribacter</taxon>
    </lineage>
</organism>
<dbReference type="SUPFAM" id="SSF160387">
    <property type="entry name" value="NosL/MerB-like"/>
    <property type="match status" value="1"/>
</dbReference>
<evidence type="ECO:0000256" key="1">
    <source>
        <dbReference type="SAM" id="Phobius"/>
    </source>
</evidence>
<accession>I6ZQJ4</accession>
<keyword evidence="3" id="KW-1185">Reference proteome</keyword>
<dbReference type="eggNOG" id="COG4314">
    <property type="taxonomic scope" value="Bacteria"/>
</dbReference>
<gene>
    <name evidence="2" type="ordered locus">MROS_1105</name>
</gene>
<dbReference type="Proteomes" id="UP000009011">
    <property type="component" value="Chromosome"/>
</dbReference>
<dbReference type="KEGG" id="mro:MROS_1105"/>